<name>A0ABQ6PPW5_9BACT</name>
<keyword evidence="2" id="KW-1185">Reference proteome</keyword>
<evidence type="ECO:0000313" key="2">
    <source>
        <dbReference type="Proteomes" id="UP001338309"/>
    </source>
</evidence>
<organism evidence="1 2">
    <name type="scientific">Algoriphagus confluentis</name>
    <dbReference type="NCBI Taxonomy" id="1697556"/>
    <lineage>
        <taxon>Bacteria</taxon>
        <taxon>Pseudomonadati</taxon>
        <taxon>Bacteroidota</taxon>
        <taxon>Cytophagia</taxon>
        <taxon>Cytophagales</taxon>
        <taxon>Cyclobacteriaceae</taxon>
        <taxon>Algoriphagus</taxon>
    </lineage>
</organism>
<reference evidence="1 2" key="1">
    <citation type="submission" date="2023-08" db="EMBL/GenBank/DDBJ databases">
        <title>Draft genome sequence of Algoriphagus confluentis.</title>
        <authorList>
            <person name="Takatani N."/>
            <person name="Hosokawa M."/>
            <person name="Sawabe T."/>
        </authorList>
    </citation>
    <scope>NUCLEOTIDE SEQUENCE [LARGE SCALE GENOMIC DNA]</scope>
    <source>
        <strain evidence="1 2">NBRC 111222</strain>
    </source>
</reference>
<accession>A0ABQ6PPW5</accession>
<dbReference type="RefSeq" id="WP_338224671.1">
    <property type="nucleotide sequence ID" value="NZ_BTPD01000008.1"/>
</dbReference>
<comment type="caution">
    <text evidence="1">The sequence shown here is derived from an EMBL/GenBank/DDBJ whole genome shotgun (WGS) entry which is preliminary data.</text>
</comment>
<proteinExistence type="predicted"/>
<dbReference type="Proteomes" id="UP001338309">
    <property type="component" value="Unassembled WGS sequence"/>
</dbReference>
<sequence length="239" mass="28277">MRYYEVIIMDNVAKIHHDVELNDGDLILGAQEREVRDLSNHKIHTQQIKGTGKVRDFYQPSSNLTMREIVSSKAKSFLESNRKGNIKFYPCPVRRGKEIMDGFWITDKVIFDDEWVDFNKSNFLYVNRNLIKGESNQKDKYEKNIEILSFKSLAHLKEFELNEMWYMDELNPYKIFIKEGCPYSILSIPSTGIFQLIITEEVKIELQNQKMDKGIEFKPLEIPDEEWYGPNGLRKQFYN</sequence>
<evidence type="ECO:0000313" key="1">
    <source>
        <dbReference type="EMBL" id="GMQ29957.1"/>
    </source>
</evidence>
<dbReference type="EMBL" id="BTPD01000008">
    <property type="protein sequence ID" value="GMQ29957.1"/>
    <property type="molecule type" value="Genomic_DNA"/>
</dbReference>
<protein>
    <submittedName>
        <fullName evidence="1">Uncharacterized protein</fullName>
    </submittedName>
</protein>
<gene>
    <name evidence="1" type="ORF">Aconfl_26000</name>
</gene>